<dbReference type="OrthoDB" id="424753at2759"/>
<dbReference type="PROSITE" id="PS50090">
    <property type="entry name" value="MYB_LIKE"/>
    <property type="match status" value="1"/>
</dbReference>
<feature type="compositionally biased region" description="Acidic residues" evidence="1">
    <location>
        <begin position="140"/>
        <end position="151"/>
    </location>
</feature>
<feature type="region of interest" description="Disordered" evidence="1">
    <location>
        <begin position="140"/>
        <end position="162"/>
    </location>
</feature>
<keyword evidence="5" id="KW-1185">Reference proteome</keyword>
<organism evidence="4 5">
    <name type="scientific">Hypsizygus marmoreus</name>
    <name type="common">White beech mushroom</name>
    <name type="synonym">Agaricus marmoreus</name>
    <dbReference type="NCBI Taxonomy" id="39966"/>
    <lineage>
        <taxon>Eukaryota</taxon>
        <taxon>Fungi</taxon>
        <taxon>Dikarya</taxon>
        <taxon>Basidiomycota</taxon>
        <taxon>Agaricomycotina</taxon>
        <taxon>Agaricomycetes</taxon>
        <taxon>Agaricomycetidae</taxon>
        <taxon>Agaricales</taxon>
        <taxon>Tricholomatineae</taxon>
        <taxon>Lyophyllaceae</taxon>
        <taxon>Hypsizygus</taxon>
    </lineage>
</organism>
<proteinExistence type="predicted"/>
<reference evidence="4" key="1">
    <citation type="submission" date="2018-04" db="EMBL/GenBank/DDBJ databases">
        <title>Whole genome sequencing of Hypsizygus marmoreus.</title>
        <authorList>
            <person name="Choi I.-G."/>
            <person name="Min B."/>
            <person name="Kim J.-G."/>
            <person name="Kim S."/>
            <person name="Oh Y.-L."/>
            <person name="Kong W.-S."/>
            <person name="Park H."/>
            <person name="Jeong J."/>
            <person name="Song E.-S."/>
        </authorList>
    </citation>
    <scope>NUCLEOTIDE SEQUENCE [LARGE SCALE GENOMIC DNA]</scope>
    <source>
        <strain evidence="4">51987-8</strain>
    </source>
</reference>
<dbReference type="PANTHER" id="PTHR22705">
    <property type="entry name" value="ZINC FINGER, ZZ DOMAIN CONTAINING 3"/>
    <property type="match status" value="1"/>
</dbReference>
<evidence type="ECO:0000259" key="3">
    <source>
        <dbReference type="PROSITE" id="PS51294"/>
    </source>
</evidence>
<sequence length="367" mass="41939">METKRAQTLEALEAFIQAQRALLTRTQSDITRLEKLRKDAVAQPADFVSNFAQELNDSAFRLSDQYDAQLSLPRTIDWSVYDAHDPKPLQTLAGDVRRKYAQRRQPRLYQHSELSDLQKLVKNARRTIVDPVLALFEYMSEPEDEPEEKIDPEEARREREREKLRELKRRKIQTWGGLMLPSRERGSSGVFIRHDVDDESLEVDITLDDRTTHDSTAMDVDTPSTTVIPPTHGLTAMPRSSSQAKRIRVPSKKLKPQNGSLNQGSSALKPKPRPAKYEADLDAMPSASNPRGTGKPKPETYKQAWSVSEQHLLEQLLDQIPDGEKNRWQKISRAMDGRRTPRQVASRVQKYFEKLKRFGLGMQSGDG</sequence>
<dbReference type="SMART" id="SM00717">
    <property type="entry name" value="SANT"/>
    <property type="match status" value="1"/>
</dbReference>
<dbReference type="EMBL" id="LUEZ02000113">
    <property type="protein sequence ID" value="RDB17382.1"/>
    <property type="molecule type" value="Genomic_DNA"/>
</dbReference>
<dbReference type="PANTHER" id="PTHR22705:SF0">
    <property type="entry name" value="ZZ-TYPE ZINC FINGER-CONTAINING PROTEIN 3"/>
    <property type="match status" value="1"/>
</dbReference>
<feature type="compositionally biased region" description="Basic and acidic residues" evidence="1">
    <location>
        <begin position="152"/>
        <end position="162"/>
    </location>
</feature>
<dbReference type="InterPro" id="IPR037830">
    <property type="entry name" value="ZZZ3"/>
</dbReference>
<gene>
    <name evidence="4" type="ORF">Hypma_001852</name>
</gene>
<dbReference type="PROSITE" id="PS51294">
    <property type="entry name" value="HTH_MYB"/>
    <property type="match status" value="1"/>
</dbReference>
<protein>
    <submittedName>
        <fullName evidence="4">Uncharacterized protein</fullName>
    </submittedName>
</protein>
<dbReference type="InParanoid" id="A0A369J7J7"/>
<dbReference type="STRING" id="39966.A0A369J7J7"/>
<feature type="domain" description="HTH myb-type" evidence="3">
    <location>
        <begin position="297"/>
        <end position="356"/>
    </location>
</feature>
<dbReference type="InterPro" id="IPR017930">
    <property type="entry name" value="Myb_dom"/>
</dbReference>
<feature type="compositionally biased region" description="Basic residues" evidence="1">
    <location>
        <begin position="245"/>
        <end position="255"/>
    </location>
</feature>
<feature type="region of interest" description="Disordered" evidence="1">
    <location>
        <begin position="214"/>
        <end position="302"/>
    </location>
</feature>
<dbReference type="InterPro" id="IPR001005">
    <property type="entry name" value="SANT/Myb"/>
</dbReference>
<dbReference type="AlphaFoldDB" id="A0A369J7J7"/>
<dbReference type="InterPro" id="IPR009057">
    <property type="entry name" value="Homeodomain-like_sf"/>
</dbReference>
<name>A0A369J7J7_HYPMA</name>
<feature type="domain" description="Myb-like" evidence="2">
    <location>
        <begin position="297"/>
        <end position="352"/>
    </location>
</feature>
<dbReference type="CDD" id="cd00167">
    <property type="entry name" value="SANT"/>
    <property type="match status" value="1"/>
</dbReference>
<accession>A0A369J7J7</accession>
<evidence type="ECO:0000256" key="1">
    <source>
        <dbReference type="SAM" id="MobiDB-lite"/>
    </source>
</evidence>
<feature type="compositionally biased region" description="Polar residues" evidence="1">
    <location>
        <begin position="257"/>
        <end position="266"/>
    </location>
</feature>
<evidence type="ECO:0000259" key="2">
    <source>
        <dbReference type="PROSITE" id="PS50090"/>
    </source>
</evidence>
<comment type="caution">
    <text evidence="4">The sequence shown here is derived from an EMBL/GenBank/DDBJ whole genome shotgun (WGS) entry which is preliminary data.</text>
</comment>
<dbReference type="Proteomes" id="UP000076154">
    <property type="component" value="Unassembled WGS sequence"/>
</dbReference>
<evidence type="ECO:0000313" key="4">
    <source>
        <dbReference type="EMBL" id="RDB17382.1"/>
    </source>
</evidence>
<dbReference type="SUPFAM" id="SSF46689">
    <property type="entry name" value="Homeodomain-like"/>
    <property type="match status" value="1"/>
</dbReference>
<evidence type="ECO:0000313" key="5">
    <source>
        <dbReference type="Proteomes" id="UP000076154"/>
    </source>
</evidence>
<dbReference type="Pfam" id="PF23082">
    <property type="entry name" value="Myb_DNA-binding_2"/>
    <property type="match status" value="1"/>
</dbReference>
<dbReference type="Gene3D" id="1.10.10.60">
    <property type="entry name" value="Homeodomain-like"/>
    <property type="match status" value="1"/>
</dbReference>